<evidence type="ECO:0000313" key="1">
    <source>
        <dbReference type="EMBL" id="KAA9333419.1"/>
    </source>
</evidence>
<proteinExistence type="predicted"/>
<sequence>MPPDNDDAMLHDHERKIIRLEAKVEILETDQQRLKDELAVYQAATIGANKKLDAIMHALVGDESMKTTGLVQRVEGIETVTNWIKELKWKAVGALVVIGWAMAFAYWALEKVFK</sequence>
<organism evidence="1 2">
    <name type="scientific">Hymenobacter busanensis</name>
    <dbReference type="NCBI Taxonomy" id="2607656"/>
    <lineage>
        <taxon>Bacteria</taxon>
        <taxon>Pseudomonadati</taxon>
        <taxon>Bacteroidota</taxon>
        <taxon>Cytophagia</taxon>
        <taxon>Cytophagales</taxon>
        <taxon>Hymenobacteraceae</taxon>
        <taxon>Hymenobacter</taxon>
    </lineage>
</organism>
<accession>A0A7L4ZXB0</accession>
<protein>
    <submittedName>
        <fullName evidence="1">Uncharacterized protein</fullName>
    </submittedName>
</protein>
<dbReference type="RefSeq" id="WP_151078840.1">
    <property type="nucleotide sequence ID" value="NZ_CP047647.1"/>
</dbReference>
<comment type="caution">
    <text evidence="1">The sequence shown here is derived from an EMBL/GenBank/DDBJ whole genome shotgun (WGS) entry which is preliminary data.</text>
</comment>
<dbReference type="EMBL" id="VTWU01000003">
    <property type="protein sequence ID" value="KAA9333419.1"/>
    <property type="molecule type" value="Genomic_DNA"/>
</dbReference>
<evidence type="ECO:0000313" key="2">
    <source>
        <dbReference type="Proteomes" id="UP000326380"/>
    </source>
</evidence>
<name>A0A7L4ZXB0_9BACT</name>
<gene>
    <name evidence="1" type="ORF">F0P96_10645</name>
</gene>
<keyword evidence="2" id="KW-1185">Reference proteome</keyword>
<dbReference type="Proteomes" id="UP000326380">
    <property type="component" value="Unassembled WGS sequence"/>
</dbReference>
<reference evidence="1 2" key="1">
    <citation type="submission" date="2019-09" db="EMBL/GenBank/DDBJ databases">
        <title>Genome sequence of Hymenobacter sp. M3.</title>
        <authorList>
            <person name="Srinivasan S."/>
        </authorList>
    </citation>
    <scope>NUCLEOTIDE SEQUENCE [LARGE SCALE GENOMIC DNA]</scope>
    <source>
        <strain evidence="1 2">M3</strain>
    </source>
</reference>
<dbReference type="AlphaFoldDB" id="A0A7L4ZXB0"/>